<dbReference type="InterPro" id="IPR017558">
    <property type="entry name" value="Malonate_biotin"/>
</dbReference>
<dbReference type="GO" id="GO:0015451">
    <property type="term" value="F:decarboxylation-driven active transmembrane transporter activity"/>
    <property type="evidence" value="ECO:0007669"/>
    <property type="project" value="UniProtKB-EC"/>
</dbReference>
<comment type="catalytic activity">
    <reaction evidence="12">
        <text>oxaloacetate + 2 Na(+)(in) + H(+) = pyruvate + 2 Na(+)(out) + CO2</text>
        <dbReference type="Rhea" id="RHEA:57724"/>
        <dbReference type="ChEBI" id="CHEBI:15361"/>
        <dbReference type="ChEBI" id="CHEBI:15378"/>
        <dbReference type="ChEBI" id="CHEBI:16452"/>
        <dbReference type="ChEBI" id="CHEBI:16526"/>
        <dbReference type="ChEBI" id="CHEBI:29101"/>
        <dbReference type="EC" id="7.2.4.2"/>
    </reaction>
</comment>
<accession>A0A1N7KBM8</accession>
<dbReference type="STRING" id="453582.SAMN05421580_102334"/>
<sequence>MLETLFNVFPGIGTLFVQEPLIAFARLAFIGLGFLLAYLGFKRTLEPLIMVPMGLGMMAVNAGVMILEGGQIGTLIISPLVSDTDALMNIMQIDFLQPIYNFTFVNSLVACMLFMGIGTMADISFILARPWASITVAVCAELGTFVTLVIGYYMGLTPNQAAAVGTIGGADGPMVLFGSLIMAKELFVPISIIAYLYLSLTYAGYPYLVRWLIKEEHRGIEVEYDFPDVTPQAKFVFTVAAAGLLCLLLPVATPLILSFFLGVAIKEAEIEPYQKLLENTVTYSATLLLGLVLGVLCDAGTLLDPQVAILVVLGITALAISAVGGIGGGYLVWKLSNGNYNPVIGIAGVSCMPSTAKIAQREAFAASPHAMIMPLAMGASICGVIVSAIAVGVFASTIGLVN</sequence>
<dbReference type="RefSeq" id="WP_076483902.1">
    <property type="nucleotide sequence ID" value="NZ_FTOG01000002.1"/>
</dbReference>
<feature type="transmembrane region" description="Helical" evidence="13">
    <location>
        <begin position="307"/>
        <end position="333"/>
    </location>
</feature>
<dbReference type="OrthoDB" id="9783838at2"/>
<comment type="subunit">
    <text evidence="5">Heterotrimer of an alpha, a beta and a gamma subunit.</text>
</comment>
<feature type="transmembrane region" description="Helical" evidence="13">
    <location>
        <begin position="98"/>
        <end position="119"/>
    </location>
</feature>
<dbReference type="GO" id="GO:0005886">
    <property type="term" value="C:plasma membrane"/>
    <property type="evidence" value="ECO:0007669"/>
    <property type="project" value="UniProtKB-SubCell"/>
</dbReference>
<dbReference type="GO" id="GO:0006814">
    <property type="term" value="P:sodium ion transport"/>
    <property type="evidence" value="ECO:0007669"/>
    <property type="project" value="InterPro"/>
</dbReference>
<dbReference type="InterPro" id="IPR005661">
    <property type="entry name" value="OadB_MmdB"/>
</dbReference>
<organism evidence="14 15">
    <name type="scientific">Rhodobacter aestuarii</name>
    <dbReference type="NCBI Taxonomy" id="453582"/>
    <lineage>
        <taxon>Bacteria</taxon>
        <taxon>Pseudomonadati</taxon>
        <taxon>Pseudomonadota</taxon>
        <taxon>Alphaproteobacteria</taxon>
        <taxon>Rhodobacterales</taxon>
        <taxon>Rhodobacter group</taxon>
        <taxon>Rhodobacter</taxon>
    </lineage>
</organism>
<evidence type="ECO:0000256" key="4">
    <source>
        <dbReference type="ARBA" id="ARBA00010924"/>
    </source>
</evidence>
<evidence type="ECO:0000313" key="15">
    <source>
        <dbReference type="Proteomes" id="UP000186221"/>
    </source>
</evidence>
<keyword evidence="15" id="KW-1185">Reference proteome</keyword>
<feature type="transmembrane region" description="Helical" evidence="13">
    <location>
        <begin position="375"/>
        <end position="401"/>
    </location>
</feature>
<evidence type="ECO:0000256" key="7">
    <source>
        <dbReference type="ARBA" id="ARBA00022475"/>
    </source>
</evidence>
<evidence type="ECO:0000256" key="1">
    <source>
        <dbReference type="ARBA" id="ARBA00001959"/>
    </source>
</evidence>
<evidence type="ECO:0000256" key="11">
    <source>
        <dbReference type="ARBA" id="ARBA00023136"/>
    </source>
</evidence>
<feature type="transmembrane region" description="Helical" evidence="13">
    <location>
        <begin position="131"/>
        <end position="154"/>
    </location>
</feature>
<dbReference type="GO" id="GO:0016829">
    <property type="term" value="F:lyase activity"/>
    <property type="evidence" value="ECO:0007669"/>
    <property type="project" value="InterPro"/>
</dbReference>
<comment type="function">
    <text evidence="2">Catalyzes the decarboxylation of oxaloacetate coupled to Na(+) translocation.</text>
</comment>
<evidence type="ECO:0000256" key="10">
    <source>
        <dbReference type="ARBA" id="ARBA00022989"/>
    </source>
</evidence>
<dbReference type="AlphaFoldDB" id="A0A1N7KBM8"/>
<dbReference type="EC" id="7.2.4.2" evidence="6"/>
<evidence type="ECO:0000256" key="6">
    <source>
        <dbReference type="ARBA" id="ARBA00011957"/>
    </source>
</evidence>
<keyword evidence="11 13" id="KW-0472">Membrane</keyword>
<keyword evidence="9" id="KW-1278">Translocase</keyword>
<evidence type="ECO:0000256" key="13">
    <source>
        <dbReference type="SAM" id="Phobius"/>
    </source>
</evidence>
<evidence type="ECO:0000256" key="8">
    <source>
        <dbReference type="ARBA" id="ARBA00022692"/>
    </source>
</evidence>
<keyword evidence="10 13" id="KW-1133">Transmembrane helix</keyword>
<evidence type="ECO:0000313" key="14">
    <source>
        <dbReference type="EMBL" id="SIS59005.1"/>
    </source>
</evidence>
<dbReference type="EMBL" id="FTOG01000002">
    <property type="protein sequence ID" value="SIS59005.1"/>
    <property type="molecule type" value="Genomic_DNA"/>
</dbReference>
<gene>
    <name evidence="14" type="ORF">SAMN05421580_102334</name>
</gene>
<dbReference type="PANTHER" id="PTHR35806:SF1">
    <property type="entry name" value="OXALOACETATE DECARBOXYLASE BETA CHAIN 2"/>
    <property type="match status" value="1"/>
</dbReference>
<feature type="transmembrane region" description="Helical" evidence="13">
    <location>
        <begin position="53"/>
        <end position="78"/>
    </location>
</feature>
<evidence type="ECO:0000256" key="5">
    <source>
        <dbReference type="ARBA" id="ARBA00011869"/>
    </source>
</evidence>
<keyword evidence="7" id="KW-1003">Cell membrane</keyword>
<dbReference type="Pfam" id="PF03977">
    <property type="entry name" value="OAD_beta"/>
    <property type="match status" value="1"/>
</dbReference>
<feature type="transmembrane region" description="Helical" evidence="13">
    <location>
        <begin position="186"/>
        <end position="208"/>
    </location>
</feature>
<comment type="cofactor">
    <cofactor evidence="1">
        <name>Na(+)</name>
        <dbReference type="ChEBI" id="CHEBI:29101"/>
    </cofactor>
</comment>
<feature type="transmembrane region" description="Helical" evidence="13">
    <location>
        <begin position="281"/>
        <end position="300"/>
    </location>
</feature>
<feature type="transmembrane region" description="Helical" evidence="13">
    <location>
        <begin position="20"/>
        <end position="41"/>
    </location>
</feature>
<feature type="transmembrane region" description="Helical" evidence="13">
    <location>
        <begin position="235"/>
        <end position="261"/>
    </location>
</feature>
<evidence type="ECO:0000256" key="9">
    <source>
        <dbReference type="ARBA" id="ARBA00022967"/>
    </source>
</evidence>
<proteinExistence type="inferred from homology"/>
<comment type="subcellular location">
    <subcellularLocation>
        <location evidence="3">Cell membrane</location>
        <topology evidence="3">Multi-pass membrane protein</topology>
    </subcellularLocation>
</comment>
<keyword evidence="8 13" id="KW-0812">Transmembrane</keyword>
<evidence type="ECO:0000256" key="3">
    <source>
        <dbReference type="ARBA" id="ARBA00004651"/>
    </source>
</evidence>
<evidence type="ECO:0000256" key="2">
    <source>
        <dbReference type="ARBA" id="ARBA00003002"/>
    </source>
</evidence>
<name>A0A1N7KBM8_9RHOB</name>
<protein>
    <recommendedName>
        <fullName evidence="6">oxaloacetate decarboxylase (Na(+) extruding)</fullName>
        <ecNumber evidence="6">7.2.4.2</ecNumber>
    </recommendedName>
</protein>
<dbReference type="PANTHER" id="PTHR35806">
    <property type="entry name" value="OXALOACETATE DECARBOXYLASE BETA CHAIN 2"/>
    <property type="match status" value="1"/>
</dbReference>
<dbReference type="NCBIfam" id="TIGR03136">
    <property type="entry name" value="malonate_biotin"/>
    <property type="match status" value="1"/>
</dbReference>
<evidence type="ECO:0000256" key="12">
    <source>
        <dbReference type="ARBA" id="ARBA00048176"/>
    </source>
</evidence>
<reference evidence="15" key="1">
    <citation type="submission" date="2017-01" db="EMBL/GenBank/DDBJ databases">
        <authorList>
            <person name="Varghese N."/>
            <person name="Submissions S."/>
        </authorList>
    </citation>
    <scope>NUCLEOTIDE SEQUENCE [LARGE SCALE GENOMIC DNA]</scope>
    <source>
        <strain evidence="15">DSM 19945</strain>
    </source>
</reference>
<dbReference type="Proteomes" id="UP000186221">
    <property type="component" value="Unassembled WGS sequence"/>
</dbReference>
<comment type="similarity">
    <text evidence="4">Belongs to the GcdB/MmdB/OadB family.</text>
</comment>